<sequence length="357" mass="38905">MERVGRVAYVEEQLERYISLGMLPRGQFASEEKLAGEFNCCRGTVREAFRRLAARGLVVQHPGRKTRAVALDESLTLENLGLALHHRHTEEGRRLFEGFFSLKRQVLVELLADCCTKASASQVDQLESVCYALSDAARWHPGERCAELEFELLRLAAHAAARPGHLLLIQSLQRALRGNAARLLSFMGGESLREWARCAMHALGERDVRTLQHQLPALLKACDEGVLDAFAPAPREAALPEEPDASSSVPSQDEALEVLGINASVSVTEQDNALDVRRGVAACDLDVSASAPQQDKALAERGVSLCRCVGDDGLDHLAAVAEVAKELRVEIDNEVLLSCEEDVTGEILGNLSADEPD</sequence>
<evidence type="ECO:0000313" key="6">
    <source>
        <dbReference type="Proteomes" id="UP000664052"/>
    </source>
</evidence>
<dbReference type="Proteomes" id="UP000664052">
    <property type="component" value="Unassembled WGS sequence"/>
</dbReference>
<dbReference type="EMBL" id="JAFIMU010000007">
    <property type="protein sequence ID" value="MBN8228469.1"/>
    <property type="molecule type" value="Genomic_DNA"/>
</dbReference>
<dbReference type="Gene3D" id="1.10.10.10">
    <property type="entry name" value="Winged helix-like DNA-binding domain superfamily/Winged helix DNA-binding domain"/>
    <property type="match status" value="1"/>
</dbReference>
<dbReference type="SMART" id="SM00345">
    <property type="entry name" value="HTH_GNTR"/>
    <property type="match status" value="1"/>
</dbReference>
<reference evidence="5 6" key="1">
    <citation type="submission" date="2021-02" db="EMBL/GenBank/DDBJ databases">
        <title>De Novo genome assembly of isolated myxobacteria.</title>
        <authorList>
            <person name="Stevens D.C."/>
        </authorList>
    </citation>
    <scope>NUCLEOTIDE SEQUENCE [LARGE SCALE GENOMIC DNA]</scope>
    <source>
        <strain evidence="5 6">ATCC 29039</strain>
    </source>
</reference>
<dbReference type="InterPro" id="IPR036390">
    <property type="entry name" value="WH_DNA-bd_sf"/>
</dbReference>
<dbReference type="InterPro" id="IPR000524">
    <property type="entry name" value="Tscrpt_reg_HTH_GntR"/>
</dbReference>
<proteinExistence type="predicted"/>
<evidence type="ECO:0000313" key="5">
    <source>
        <dbReference type="EMBL" id="MBN8228469.1"/>
    </source>
</evidence>
<dbReference type="Pfam" id="PF00392">
    <property type="entry name" value="GntR"/>
    <property type="match status" value="1"/>
</dbReference>
<evidence type="ECO:0000256" key="2">
    <source>
        <dbReference type="ARBA" id="ARBA00023125"/>
    </source>
</evidence>
<keyword evidence="1" id="KW-0805">Transcription regulation</keyword>
<dbReference type="InterPro" id="IPR036388">
    <property type="entry name" value="WH-like_DNA-bd_sf"/>
</dbReference>
<gene>
    <name evidence="5" type="ORF">JYK02_13240</name>
</gene>
<feature type="domain" description="HTH gntR-type" evidence="4">
    <location>
        <begin position="4"/>
        <end position="71"/>
    </location>
</feature>
<comment type="caution">
    <text evidence="5">The sequence shown here is derived from an EMBL/GenBank/DDBJ whole genome shotgun (WGS) entry which is preliminary data.</text>
</comment>
<name>A0ABS3D9W7_9BACT</name>
<dbReference type="RefSeq" id="WP_207051292.1">
    <property type="nucleotide sequence ID" value="NZ_JAFIMU010000007.1"/>
</dbReference>
<evidence type="ECO:0000256" key="3">
    <source>
        <dbReference type="ARBA" id="ARBA00023163"/>
    </source>
</evidence>
<dbReference type="PROSITE" id="PS50949">
    <property type="entry name" value="HTH_GNTR"/>
    <property type="match status" value="1"/>
</dbReference>
<protein>
    <submittedName>
        <fullName evidence="5">GntR family transcriptional regulator</fullName>
    </submittedName>
</protein>
<keyword evidence="3" id="KW-0804">Transcription</keyword>
<dbReference type="PANTHER" id="PTHR43537">
    <property type="entry name" value="TRANSCRIPTIONAL REGULATOR, GNTR FAMILY"/>
    <property type="match status" value="1"/>
</dbReference>
<evidence type="ECO:0000259" key="4">
    <source>
        <dbReference type="PROSITE" id="PS50949"/>
    </source>
</evidence>
<dbReference type="SUPFAM" id="SSF46785">
    <property type="entry name" value="Winged helix' DNA-binding domain"/>
    <property type="match status" value="1"/>
</dbReference>
<keyword evidence="6" id="KW-1185">Reference proteome</keyword>
<organism evidence="5 6">
    <name type="scientific">Corallococcus macrosporus</name>
    <dbReference type="NCBI Taxonomy" id="35"/>
    <lineage>
        <taxon>Bacteria</taxon>
        <taxon>Pseudomonadati</taxon>
        <taxon>Myxococcota</taxon>
        <taxon>Myxococcia</taxon>
        <taxon>Myxococcales</taxon>
        <taxon>Cystobacterineae</taxon>
        <taxon>Myxococcaceae</taxon>
        <taxon>Corallococcus</taxon>
    </lineage>
</organism>
<accession>A0ABS3D9W7</accession>
<dbReference type="PANTHER" id="PTHR43537:SF5">
    <property type="entry name" value="UXU OPERON TRANSCRIPTIONAL REGULATOR"/>
    <property type="match status" value="1"/>
</dbReference>
<keyword evidence="2" id="KW-0238">DNA-binding</keyword>
<evidence type="ECO:0000256" key="1">
    <source>
        <dbReference type="ARBA" id="ARBA00023015"/>
    </source>
</evidence>